<dbReference type="InterPro" id="IPR036388">
    <property type="entry name" value="WH-like_DNA-bd_sf"/>
</dbReference>
<proteinExistence type="predicted"/>
<gene>
    <name evidence="1" type="ORF">Q5H91_12755</name>
</gene>
<reference evidence="1 2" key="1">
    <citation type="submission" date="2023-07" db="EMBL/GenBank/DDBJ databases">
        <authorList>
            <person name="Kim M.K."/>
        </authorList>
    </citation>
    <scope>NUCLEOTIDE SEQUENCE [LARGE SCALE GENOMIC DNA]</scope>
    <source>
        <strain evidence="1 2">KR1UV-12</strain>
    </source>
</reference>
<accession>A0ABT9EMB7</accession>
<dbReference type="Proteomes" id="UP001230685">
    <property type="component" value="Unassembled WGS sequence"/>
</dbReference>
<evidence type="ECO:0008006" key="3">
    <source>
        <dbReference type="Google" id="ProtNLM"/>
    </source>
</evidence>
<keyword evidence="2" id="KW-1185">Reference proteome</keyword>
<evidence type="ECO:0000313" key="2">
    <source>
        <dbReference type="Proteomes" id="UP001230685"/>
    </source>
</evidence>
<protein>
    <recommendedName>
        <fullName evidence="3">HTH marR-type domain-containing protein</fullName>
    </recommendedName>
</protein>
<dbReference type="Gene3D" id="1.10.10.10">
    <property type="entry name" value="Winged helix-like DNA-binding domain superfamily/Winged helix DNA-binding domain"/>
    <property type="match status" value="1"/>
</dbReference>
<evidence type="ECO:0000313" key="1">
    <source>
        <dbReference type="EMBL" id="MDP1028086.1"/>
    </source>
</evidence>
<comment type="caution">
    <text evidence="1">The sequence shown here is derived from an EMBL/GenBank/DDBJ whole genome shotgun (WGS) entry which is preliminary data.</text>
</comment>
<dbReference type="RefSeq" id="WP_305173801.1">
    <property type="nucleotide sequence ID" value="NZ_JAUUDS010000007.1"/>
</dbReference>
<dbReference type="EMBL" id="JAUUDS010000007">
    <property type="protein sequence ID" value="MDP1028086.1"/>
    <property type="molecule type" value="Genomic_DNA"/>
</dbReference>
<name>A0ABT9EMB7_9SPHN</name>
<sequence>MAGFDVVLIAAAVRHSAASDAVVQAGGRVVAALDWAELSGLPAHVGSAPVLAIEAEGAPLATLETALPVVAKLVEADGLHAVVALDDAQIDLVAGTLLLPGVQLLCRPSVARQIAAIAVAGQLAGGRGLSDRVREDDRERQMNEEIARLAAIIVDFADRERGDPEGRPGGVGDRHMSFGFAPAPAAVDPQTVRQALRARRLRDSFFQSGLFEDPAWDMLLDLYAAHLERARVSVSSLCIAAAVAPTTALRWMGRLTDIGLLERHRDPTDGRRAFISLSLRALTGMDGYAAALRRAGLPFA</sequence>
<dbReference type="SUPFAM" id="SSF46785">
    <property type="entry name" value="Winged helix' DNA-binding domain"/>
    <property type="match status" value="1"/>
</dbReference>
<dbReference type="InterPro" id="IPR036390">
    <property type="entry name" value="WH_DNA-bd_sf"/>
</dbReference>
<organism evidence="1 2">
    <name type="scientific">Sphingomonas aurea</name>
    <dbReference type="NCBI Taxonomy" id="3063994"/>
    <lineage>
        <taxon>Bacteria</taxon>
        <taxon>Pseudomonadati</taxon>
        <taxon>Pseudomonadota</taxon>
        <taxon>Alphaproteobacteria</taxon>
        <taxon>Sphingomonadales</taxon>
        <taxon>Sphingomonadaceae</taxon>
        <taxon>Sphingomonas</taxon>
    </lineage>
</organism>